<protein>
    <submittedName>
        <fullName evidence="7">NAD(P)H-dependent oxidoreductase</fullName>
    </submittedName>
</protein>
<evidence type="ECO:0000256" key="2">
    <source>
        <dbReference type="ARBA" id="ARBA00022630"/>
    </source>
</evidence>
<keyword evidence="2" id="KW-0285">Flavoprotein</keyword>
<accession>A0ABU2FH96</accession>
<dbReference type="Gene3D" id="3.40.50.360">
    <property type="match status" value="1"/>
</dbReference>
<name>A0ABU2FH96_9EURY</name>
<evidence type="ECO:0000256" key="3">
    <source>
        <dbReference type="ARBA" id="ARBA00022643"/>
    </source>
</evidence>
<sequence>MPPKQPRPLVVGVVGSLNDESVTRIATERALEAARQRGARTELLDLRAVALPTFDPNAEPPADVAALTDRIEAADSVVLGTPMYHGSYSSPLKTLLDYCGFDEFDETTVGLLAVAGGGFPLPALEHLRAVCRALDAWVLPHQAAVTDSHSIGDELPEGDRDRVDELGEQVVAYAAIDPSPPAADAPVPTDD</sequence>
<dbReference type="Proteomes" id="UP001259659">
    <property type="component" value="Unassembled WGS sequence"/>
</dbReference>
<keyword evidence="4" id="KW-0560">Oxidoreductase</keyword>
<keyword evidence="8" id="KW-1185">Reference proteome</keyword>
<evidence type="ECO:0000313" key="7">
    <source>
        <dbReference type="EMBL" id="MDS0261642.1"/>
    </source>
</evidence>
<comment type="cofactor">
    <cofactor evidence="1">
        <name>[4Fe-4S] cluster</name>
        <dbReference type="ChEBI" id="CHEBI:49883"/>
    </cofactor>
</comment>
<comment type="caution">
    <text evidence="7">The sequence shown here is derived from an EMBL/GenBank/DDBJ whole genome shotgun (WGS) entry which is preliminary data.</text>
</comment>
<evidence type="ECO:0000313" key="8">
    <source>
        <dbReference type="Proteomes" id="UP001259659"/>
    </source>
</evidence>
<proteinExistence type="inferred from homology"/>
<organism evidence="7 8">
    <name type="scientific">Haloarcula saliterrae</name>
    <dbReference type="NCBI Taxonomy" id="2950534"/>
    <lineage>
        <taxon>Archaea</taxon>
        <taxon>Methanobacteriati</taxon>
        <taxon>Methanobacteriota</taxon>
        <taxon>Stenosarchaea group</taxon>
        <taxon>Halobacteria</taxon>
        <taxon>Halobacteriales</taxon>
        <taxon>Haloarculaceae</taxon>
        <taxon>Haloarcula</taxon>
    </lineage>
</organism>
<dbReference type="PANTHER" id="PTHR43408:SF2">
    <property type="entry name" value="FMN REDUCTASE (NADPH)"/>
    <property type="match status" value="1"/>
</dbReference>
<keyword evidence="3" id="KW-0288">FMN</keyword>
<dbReference type="EMBL" id="JAMQON010000007">
    <property type="protein sequence ID" value="MDS0261642.1"/>
    <property type="molecule type" value="Genomic_DNA"/>
</dbReference>
<evidence type="ECO:0000256" key="5">
    <source>
        <dbReference type="ARBA" id="ARBA00038292"/>
    </source>
</evidence>
<dbReference type="InterPro" id="IPR029039">
    <property type="entry name" value="Flavoprotein-like_sf"/>
</dbReference>
<dbReference type="PANTHER" id="PTHR43408">
    <property type="entry name" value="FMN REDUCTASE (NADPH)"/>
    <property type="match status" value="1"/>
</dbReference>
<gene>
    <name evidence="7" type="ORF">NDI56_19755</name>
</gene>
<evidence type="ECO:0000256" key="1">
    <source>
        <dbReference type="ARBA" id="ARBA00001966"/>
    </source>
</evidence>
<dbReference type="Pfam" id="PF03358">
    <property type="entry name" value="FMN_red"/>
    <property type="match status" value="1"/>
</dbReference>
<reference evidence="7 8" key="1">
    <citation type="submission" date="2022-06" db="EMBL/GenBank/DDBJ databases">
        <title>Haloarcula sp. a new haloarchaeum isolate from saline soil.</title>
        <authorList>
            <person name="Strakova D."/>
            <person name="Galisteo C."/>
            <person name="Sanchez-Porro C."/>
            <person name="Ventosa A."/>
        </authorList>
    </citation>
    <scope>NUCLEOTIDE SEQUENCE [LARGE SCALE GENOMIC DNA]</scope>
    <source>
        <strain evidence="7 8">S1CR25-12</strain>
    </source>
</reference>
<evidence type="ECO:0000259" key="6">
    <source>
        <dbReference type="Pfam" id="PF03358"/>
    </source>
</evidence>
<evidence type="ECO:0000256" key="4">
    <source>
        <dbReference type="ARBA" id="ARBA00023002"/>
    </source>
</evidence>
<dbReference type="InterPro" id="IPR005025">
    <property type="entry name" value="FMN_Rdtase-like_dom"/>
</dbReference>
<comment type="similarity">
    <text evidence="5">Belongs to the SsuE family. Isf subfamily.</text>
</comment>
<dbReference type="SUPFAM" id="SSF52218">
    <property type="entry name" value="Flavoproteins"/>
    <property type="match status" value="1"/>
</dbReference>
<dbReference type="InterPro" id="IPR051814">
    <property type="entry name" value="NAD(P)H-dep_FMN_reductase"/>
</dbReference>
<feature type="domain" description="NADPH-dependent FMN reductase-like" evidence="6">
    <location>
        <begin position="10"/>
        <end position="147"/>
    </location>
</feature>
<dbReference type="RefSeq" id="WP_310921551.1">
    <property type="nucleotide sequence ID" value="NZ_JAMQON010000007.1"/>
</dbReference>